<dbReference type="EMBL" id="JAMKOV010000003">
    <property type="protein sequence ID" value="KAI8041311.1"/>
    <property type="molecule type" value="Genomic_DNA"/>
</dbReference>
<gene>
    <name evidence="2" type="ORF">M5D96_005568</name>
</gene>
<keyword evidence="3" id="KW-1185">Reference proteome</keyword>
<comment type="caution">
    <text evidence="2">The sequence shown here is derived from an EMBL/GenBank/DDBJ whole genome shotgun (WGS) entry which is preliminary data.</text>
</comment>
<organism evidence="2 3">
    <name type="scientific">Drosophila gunungcola</name>
    <name type="common">fruit fly</name>
    <dbReference type="NCBI Taxonomy" id="103775"/>
    <lineage>
        <taxon>Eukaryota</taxon>
        <taxon>Metazoa</taxon>
        <taxon>Ecdysozoa</taxon>
        <taxon>Arthropoda</taxon>
        <taxon>Hexapoda</taxon>
        <taxon>Insecta</taxon>
        <taxon>Pterygota</taxon>
        <taxon>Neoptera</taxon>
        <taxon>Endopterygota</taxon>
        <taxon>Diptera</taxon>
        <taxon>Brachycera</taxon>
        <taxon>Muscomorpha</taxon>
        <taxon>Ephydroidea</taxon>
        <taxon>Drosophilidae</taxon>
        <taxon>Drosophila</taxon>
        <taxon>Sophophora</taxon>
    </lineage>
</organism>
<feature type="compositionally biased region" description="Polar residues" evidence="1">
    <location>
        <begin position="164"/>
        <end position="175"/>
    </location>
</feature>
<dbReference type="AlphaFoldDB" id="A0A9P9YQQ1"/>
<proteinExistence type="predicted"/>
<reference evidence="2" key="1">
    <citation type="journal article" date="2023" name="Genome Biol. Evol.">
        <title>Long-read-based Genome Assembly of Drosophila gunungcola Reveals Fewer Chemosensory Genes in Flower-breeding Species.</title>
        <authorList>
            <person name="Negi A."/>
            <person name="Liao B.Y."/>
            <person name="Yeh S.D."/>
        </authorList>
    </citation>
    <scope>NUCLEOTIDE SEQUENCE</scope>
    <source>
        <strain evidence="2">Sukarami</strain>
    </source>
</reference>
<evidence type="ECO:0000256" key="1">
    <source>
        <dbReference type="SAM" id="MobiDB-lite"/>
    </source>
</evidence>
<sequence>MQMWMRTMWSWGKTCNGSPERTAIYSRGSGSVFAEYRRGCSIVLGEDHGMESNSSSSAVVEMETSSSGDHGQPTQITSIDGFFNRKRGRPPKNRFAQHSPQAIFTSFKLERSDHSVHGAPSVPSGPNVDSAEDRLSLADHDGSSATDLTASRNRKRGRVWAPSSLPSSEQSNKRSSIYMPRLAASSRNESLAQPSLQPSEPLETGTSKHLSSRVLDKVSTTVVRAAGTFYPENASSAPHREVPDAAGSRFVSGPESADPEVDQPEDLSMRPSLPEATATAAEVGQALNMNLLQFKQLIDLYQRQDLDLDLDLDLDRDREQ</sequence>
<feature type="region of interest" description="Disordered" evidence="1">
    <location>
        <begin position="64"/>
        <end position="99"/>
    </location>
</feature>
<evidence type="ECO:0000313" key="3">
    <source>
        <dbReference type="Proteomes" id="UP001059596"/>
    </source>
</evidence>
<feature type="region of interest" description="Disordered" evidence="1">
    <location>
        <begin position="111"/>
        <end position="214"/>
    </location>
</feature>
<feature type="compositionally biased region" description="Polar residues" evidence="1">
    <location>
        <begin position="64"/>
        <end position="78"/>
    </location>
</feature>
<feature type="compositionally biased region" description="Basic and acidic residues" evidence="1">
    <location>
        <begin position="131"/>
        <end position="142"/>
    </location>
</feature>
<accession>A0A9P9YQQ1</accession>
<dbReference type="Proteomes" id="UP001059596">
    <property type="component" value="Unassembled WGS sequence"/>
</dbReference>
<protein>
    <submittedName>
        <fullName evidence="2">Uncharacterized protein</fullName>
    </submittedName>
</protein>
<feature type="region of interest" description="Disordered" evidence="1">
    <location>
        <begin position="232"/>
        <end position="270"/>
    </location>
</feature>
<evidence type="ECO:0000313" key="2">
    <source>
        <dbReference type="EMBL" id="KAI8041311.1"/>
    </source>
</evidence>
<feature type="compositionally biased region" description="Polar residues" evidence="1">
    <location>
        <begin position="185"/>
        <end position="209"/>
    </location>
</feature>
<name>A0A9P9YQQ1_9MUSC</name>